<protein>
    <recommendedName>
        <fullName evidence="1">Jacalin-type lectin domain-containing protein</fullName>
    </recommendedName>
</protein>
<evidence type="ECO:0000313" key="2">
    <source>
        <dbReference type="EMBL" id="EFJ23439.1"/>
    </source>
</evidence>
<name>D8RXI3_SELML</name>
<dbReference type="PANTHER" id="PTHR47293:SF15">
    <property type="entry name" value="JACALIN-RELATED LECTIN 19"/>
    <property type="match status" value="1"/>
</dbReference>
<keyword evidence="3" id="KW-1185">Reference proteome</keyword>
<dbReference type="Gramene" id="EFJ23439">
    <property type="protein sequence ID" value="EFJ23439"/>
    <property type="gene ID" value="SELMODRAFT_442964"/>
</dbReference>
<dbReference type="Gene3D" id="2.100.10.30">
    <property type="entry name" value="Jacalin-like lectin domain"/>
    <property type="match status" value="1"/>
</dbReference>
<dbReference type="EMBL" id="GL377593">
    <property type="protein sequence ID" value="EFJ23439.1"/>
    <property type="molecule type" value="Genomic_DNA"/>
</dbReference>
<dbReference type="SUPFAM" id="SSF51101">
    <property type="entry name" value="Mannose-binding lectins"/>
    <property type="match status" value="1"/>
</dbReference>
<dbReference type="PROSITE" id="PS51752">
    <property type="entry name" value="JACALIN_LECTIN"/>
    <property type="match status" value="1"/>
</dbReference>
<proteinExistence type="predicted"/>
<dbReference type="SMART" id="SM00915">
    <property type="entry name" value="Jacalin"/>
    <property type="match status" value="1"/>
</dbReference>
<dbReference type="InParanoid" id="D8RXI3"/>
<feature type="domain" description="Jacalin-type lectin" evidence="1">
    <location>
        <begin position="65"/>
        <end position="213"/>
    </location>
</feature>
<dbReference type="HOGENOM" id="CLU_104386_0_0_1"/>
<evidence type="ECO:0000259" key="1">
    <source>
        <dbReference type="PROSITE" id="PS51752"/>
    </source>
</evidence>
<gene>
    <name evidence="2" type="ORF">SELMODRAFT_442964</name>
</gene>
<dbReference type="Pfam" id="PF01419">
    <property type="entry name" value="Jacalin"/>
    <property type="match status" value="1"/>
</dbReference>
<dbReference type="InterPro" id="IPR036404">
    <property type="entry name" value="Jacalin-like_lectin_dom_sf"/>
</dbReference>
<dbReference type="Proteomes" id="UP000001514">
    <property type="component" value="Unassembled WGS sequence"/>
</dbReference>
<dbReference type="AlphaFoldDB" id="D8RXI3"/>
<sequence>MDIVYLLISGVMEIVGLAASTTFDFESKSPSYINAHIRRDPRTKEKRNSCHPEVNKQQLLDGSSARRYGRWGGTEGIEFSDGESKGIVCMRLWHGEVFDGLQVMYDYGDGQYIWAPAHGTTTHKAPTQICLDYPNEEITQMRGFGGPSKFTRDGINQLTFISSDKYTGHQKSYGPYGITRGQFFVTPVGKFVGFWGFATQTQYFRGIGMYLERPCYPGSSFNSSSTLELNVA</sequence>
<dbReference type="InterPro" id="IPR001229">
    <property type="entry name" value="Jacalin-like_lectin_dom"/>
</dbReference>
<dbReference type="KEGG" id="smo:SELMODRAFT_442964"/>
<reference evidence="2 3" key="1">
    <citation type="journal article" date="2011" name="Science">
        <title>The Selaginella genome identifies genetic changes associated with the evolution of vascular plants.</title>
        <authorList>
            <person name="Banks J.A."/>
            <person name="Nishiyama T."/>
            <person name="Hasebe M."/>
            <person name="Bowman J.L."/>
            <person name="Gribskov M."/>
            <person name="dePamphilis C."/>
            <person name="Albert V.A."/>
            <person name="Aono N."/>
            <person name="Aoyama T."/>
            <person name="Ambrose B.A."/>
            <person name="Ashton N.W."/>
            <person name="Axtell M.J."/>
            <person name="Barker E."/>
            <person name="Barker M.S."/>
            <person name="Bennetzen J.L."/>
            <person name="Bonawitz N.D."/>
            <person name="Chapple C."/>
            <person name="Cheng C."/>
            <person name="Correa L.G."/>
            <person name="Dacre M."/>
            <person name="DeBarry J."/>
            <person name="Dreyer I."/>
            <person name="Elias M."/>
            <person name="Engstrom E.M."/>
            <person name="Estelle M."/>
            <person name="Feng L."/>
            <person name="Finet C."/>
            <person name="Floyd S.K."/>
            <person name="Frommer W.B."/>
            <person name="Fujita T."/>
            <person name="Gramzow L."/>
            <person name="Gutensohn M."/>
            <person name="Harholt J."/>
            <person name="Hattori M."/>
            <person name="Heyl A."/>
            <person name="Hirai T."/>
            <person name="Hiwatashi Y."/>
            <person name="Ishikawa M."/>
            <person name="Iwata M."/>
            <person name="Karol K.G."/>
            <person name="Koehler B."/>
            <person name="Kolukisaoglu U."/>
            <person name="Kubo M."/>
            <person name="Kurata T."/>
            <person name="Lalonde S."/>
            <person name="Li K."/>
            <person name="Li Y."/>
            <person name="Litt A."/>
            <person name="Lyons E."/>
            <person name="Manning G."/>
            <person name="Maruyama T."/>
            <person name="Michael T.P."/>
            <person name="Mikami K."/>
            <person name="Miyazaki S."/>
            <person name="Morinaga S."/>
            <person name="Murata T."/>
            <person name="Mueller-Roeber B."/>
            <person name="Nelson D.R."/>
            <person name="Obara M."/>
            <person name="Oguri Y."/>
            <person name="Olmstead R.G."/>
            <person name="Onodera N."/>
            <person name="Petersen B.L."/>
            <person name="Pils B."/>
            <person name="Prigge M."/>
            <person name="Rensing S.A."/>
            <person name="Riano-Pachon D.M."/>
            <person name="Roberts A.W."/>
            <person name="Sato Y."/>
            <person name="Scheller H.V."/>
            <person name="Schulz B."/>
            <person name="Schulz C."/>
            <person name="Shakirov E.V."/>
            <person name="Shibagaki N."/>
            <person name="Shinohara N."/>
            <person name="Shippen D.E."/>
            <person name="Soerensen I."/>
            <person name="Sotooka R."/>
            <person name="Sugimoto N."/>
            <person name="Sugita M."/>
            <person name="Sumikawa N."/>
            <person name="Tanurdzic M."/>
            <person name="Theissen G."/>
            <person name="Ulvskov P."/>
            <person name="Wakazuki S."/>
            <person name="Weng J.K."/>
            <person name="Willats W.W."/>
            <person name="Wipf D."/>
            <person name="Wolf P.G."/>
            <person name="Yang L."/>
            <person name="Zimmer A.D."/>
            <person name="Zhu Q."/>
            <person name="Mitros T."/>
            <person name="Hellsten U."/>
            <person name="Loque D."/>
            <person name="Otillar R."/>
            <person name="Salamov A."/>
            <person name="Schmutz J."/>
            <person name="Shapiro H."/>
            <person name="Lindquist E."/>
            <person name="Lucas S."/>
            <person name="Rokhsar D."/>
            <person name="Grigoriev I.V."/>
        </authorList>
    </citation>
    <scope>NUCLEOTIDE SEQUENCE [LARGE SCALE GENOMIC DNA]</scope>
</reference>
<evidence type="ECO:0000313" key="3">
    <source>
        <dbReference type="Proteomes" id="UP000001514"/>
    </source>
</evidence>
<dbReference type="PANTHER" id="PTHR47293">
    <property type="entry name" value="JACALIN-RELATED LECTIN 3"/>
    <property type="match status" value="1"/>
</dbReference>
<organism evidence="3">
    <name type="scientific">Selaginella moellendorffii</name>
    <name type="common">Spikemoss</name>
    <dbReference type="NCBI Taxonomy" id="88036"/>
    <lineage>
        <taxon>Eukaryota</taxon>
        <taxon>Viridiplantae</taxon>
        <taxon>Streptophyta</taxon>
        <taxon>Embryophyta</taxon>
        <taxon>Tracheophyta</taxon>
        <taxon>Lycopodiopsida</taxon>
        <taxon>Selaginellales</taxon>
        <taxon>Selaginellaceae</taxon>
        <taxon>Selaginella</taxon>
    </lineage>
</organism>
<accession>D8RXI3</accession>